<sequence>MTLRHDEALERSRTITLRSVQVELDLSSADNLDIPTFGSRSRLEIDCHEPGAGTFLDLKAESLHEVRVNGVLVEQPDWDGNRLRLSDLAEHNIVEVTATMRFSSDGEGLHRHHAAGDGTYLYAMSFLDAAPRWFCTVDQPDQKARHSFDVQAPDGWIVRGNDTDKPLASYLVTLVAGPWVEITRGRLGLLARRGLSDELHRDAEDLFEVTNACLAAYEDLIGIPYAFGDYLQVFAPDFNAGAMENPGCVVLREQFLHRGQATQAQRASRAGTIAHELAHQWFGDLVTMRWWDDLWLNESFAEYLGHRICTEHTQYPLWADFGLRRKTWGLAADKGPNTHPVAGNGAEDTTAALANFDGISYAKGAAVLRQLAAWMGDQAFFAGLRHHISTHAHGNASRADLVDAWRAQGVDGLDNWLDAWLTTSGPDRIQVLDGPLRLERVGTPKPRPHALHVEVRTPQGSLRDERRAVAHDDLTPLDLRHEPGDLVLPDADDTAWASIRPLVVGGADLTSVAAHRLPTTPRAALLGLLHDALRDARVAPGALQDQLLAMAAVEPDATLLAAALDLAHACATVWSPPDVRPARGARLADAALHLLEGAEPKGDHHLLAQRAVIASTTHTDVLHGLLAGETPRPLGPEERWRAIQSLVALGEDARLVDDELARDPSSSGQLHALTARASAPASSVKRAALDRVLHDAQASAYQVSAIAAGIFLPGQYALVQPLAVEWFAGISQTSRLRQGWGLTGTVRAGFPHGVADEQVLDAARRTLADPEVHPTVRRTLADGFDDLVRQSVSWKVCGAS</sequence>
<dbReference type="GO" id="GO:0005737">
    <property type="term" value="C:cytoplasm"/>
    <property type="evidence" value="ECO:0007669"/>
    <property type="project" value="TreeGrafter"/>
</dbReference>
<dbReference type="PANTHER" id="PTHR11533:SF174">
    <property type="entry name" value="PUROMYCIN-SENSITIVE AMINOPEPTIDASE-RELATED"/>
    <property type="match status" value="1"/>
</dbReference>
<dbReference type="GO" id="GO:0042277">
    <property type="term" value="F:peptide binding"/>
    <property type="evidence" value="ECO:0007669"/>
    <property type="project" value="TreeGrafter"/>
</dbReference>
<comment type="similarity">
    <text evidence="3">Belongs to the peptidase M1 family.</text>
</comment>
<dbReference type="PRINTS" id="PR00756">
    <property type="entry name" value="ALADIPTASE"/>
</dbReference>
<dbReference type="SUPFAM" id="SSF55486">
    <property type="entry name" value="Metalloproteases ('zincins'), catalytic domain"/>
    <property type="match status" value="1"/>
</dbReference>
<dbReference type="SUPFAM" id="SSF63737">
    <property type="entry name" value="Leukotriene A4 hydrolase N-terminal domain"/>
    <property type="match status" value="1"/>
</dbReference>
<dbReference type="EC" id="3.4.11.2" evidence="4"/>
<evidence type="ECO:0000256" key="12">
    <source>
        <dbReference type="ARBA" id="ARBA00029811"/>
    </source>
</evidence>
<dbReference type="Gene3D" id="2.60.40.1730">
    <property type="entry name" value="tricorn interacting facor f3 domain"/>
    <property type="match status" value="1"/>
</dbReference>
<evidence type="ECO:0000313" key="16">
    <source>
        <dbReference type="EMBL" id="SJN26082.1"/>
    </source>
</evidence>
<keyword evidence="17" id="KW-1185">Reference proteome</keyword>
<keyword evidence="7" id="KW-0645">Protease</keyword>
<dbReference type="InterPro" id="IPR042097">
    <property type="entry name" value="Aminopeptidase_N-like_N_sf"/>
</dbReference>
<dbReference type="InterPro" id="IPR001930">
    <property type="entry name" value="Peptidase_M1"/>
</dbReference>
<dbReference type="GO" id="GO:0016020">
    <property type="term" value="C:membrane"/>
    <property type="evidence" value="ECO:0007669"/>
    <property type="project" value="TreeGrafter"/>
</dbReference>
<dbReference type="STRING" id="1255658.FM114_05065"/>
<protein>
    <recommendedName>
        <fullName evidence="5">Aminopeptidase N</fullName>
        <ecNumber evidence="4">3.4.11.2</ecNumber>
    </recommendedName>
    <alternativeName>
        <fullName evidence="12">Alanine aminopeptidase</fullName>
    </alternativeName>
    <alternativeName>
        <fullName evidence="13">Lysyl aminopeptidase</fullName>
    </alternativeName>
</protein>
<dbReference type="GO" id="GO:0043171">
    <property type="term" value="P:peptide catabolic process"/>
    <property type="evidence" value="ECO:0007669"/>
    <property type="project" value="TreeGrafter"/>
</dbReference>
<evidence type="ECO:0000256" key="2">
    <source>
        <dbReference type="ARBA" id="ARBA00001947"/>
    </source>
</evidence>
<dbReference type="GO" id="GO:0016285">
    <property type="term" value="F:alanyl aminopeptidase activity"/>
    <property type="evidence" value="ECO:0007669"/>
    <property type="project" value="UniProtKB-EC"/>
</dbReference>
<evidence type="ECO:0000259" key="14">
    <source>
        <dbReference type="Pfam" id="PF01433"/>
    </source>
</evidence>
<dbReference type="InterPro" id="IPR050344">
    <property type="entry name" value="Peptidase_M1_aminopeptidases"/>
</dbReference>
<dbReference type="GO" id="GO:0070006">
    <property type="term" value="F:metalloaminopeptidase activity"/>
    <property type="evidence" value="ECO:0007669"/>
    <property type="project" value="TreeGrafter"/>
</dbReference>
<dbReference type="InterPro" id="IPR027268">
    <property type="entry name" value="Peptidase_M4/M1_CTD_sf"/>
</dbReference>
<evidence type="ECO:0000256" key="5">
    <source>
        <dbReference type="ARBA" id="ARBA00015611"/>
    </source>
</evidence>
<feature type="domain" description="Peptidase M1 membrane alanine aminopeptidase" evidence="14">
    <location>
        <begin position="207"/>
        <end position="420"/>
    </location>
</feature>
<gene>
    <name evidence="16" type="ORF">FM114_05065</name>
</gene>
<evidence type="ECO:0000256" key="4">
    <source>
        <dbReference type="ARBA" id="ARBA00012564"/>
    </source>
</evidence>
<keyword evidence="6 16" id="KW-0031">Aminopeptidase</keyword>
<keyword evidence="8" id="KW-0479">Metal-binding</keyword>
<dbReference type="AlphaFoldDB" id="A0A1R4J1Y7"/>
<evidence type="ECO:0000256" key="13">
    <source>
        <dbReference type="ARBA" id="ARBA00031533"/>
    </source>
</evidence>
<comment type="cofactor">
    <cofactor evidence="2">
        <name>Zn(2+)</name>
        <dbReference type="ChEBI" id="CHEBI:29105"/>
    </cofactor>
</comment>
<accession>A0A1R4J1Y7</accession>
<dbReference type="Proteomes" id="UP000188342">
    <property type="component" value="Unassembled WGS sequence"/>
</dbReference>
<dbReference type="Pfam" id="PF01433">
    <property type="entry name" value="Peptidase_M1"/>
    <property type="match status" value="1"/>
</dbReference>
<dbReference type="InterPro" id="IPR024571">
    <property type="entry name" value="ERAP1-like_C_dom"/>
</dbReference>
<name>A0A1R4J1Y7_9ACTN</name>
<evidence type="ECO:0000256" key="9">
    <source>
        <dbReference type="ARBA" id="ARBA00022801"/>
    </source>
</evidence>
<evidence type="ECO:0000256" key="8">
    <source>
        <dbReference type="ARBA" id="ARBA00022723"/>
    </source>
</evidence>
<evidence type="ECO:0000256" key="6">
    <source>
        <dbReference type="ARBA" id="ARBA00022438"/>
    </source>
</evidence>
<dbReference type="GO" id="GO:0006508">
    <property type="term" value="P:proteolysis"/>
    <property type="evidence" value="ECO:0007669"/>
    <property type="project" value="UniProtKB-KW"/>
</dbReference>
<evidence type="ECO:0000256" key="3">
    <source>
        <dbReference type="ARBA" id="ARBA00010136"/>
    </source>
</evidence>
<dbReference type="InterPro" id="IPR014782">
    <property type="entry name" value="Peptidase_M1_dom"/>
</dbReference>
<keyword evidence="10" id="KW-0862">Zinc</keyword>
<reference evidence="16 17" key="1">
    <citation type="submission" date="2017-02" db="EMBL/GenBank/DDBJ databases">
        <authorList>
            <person name="Peterson S.W."/>
        </authorList>
    </citation>
    <scope>NUCLEOTIDE SEQUENCE [LARGE SCALE GENOMIC DNA]</scope>
    <source>
        <strain evidence="16 17">LSP_Lj1</strain>
    </source>
</reference>
<dbReference type="RefSeq" id="WP_179110606.1">
    <property type="nucleotide sequence ID" value="NZ_FUKQ01000018.1"/>
</dbReference>
<feature type="domain" description="ERAP1-like C-terminal" evidence="15">
    <location>
        <begin position="508"/>
        <end position="787"/>
    </location>
</feature>
<evidence type="ECO:0000256" key="7">
    <source>
        <dbReference type="ARBA" id="ARBA00022670"/>
    </source>
</evidence>
<dbReference type="Gene3D" id="1.10.390.10">
    <property type="entry name" value="Neutral Protease Domain 2"/>
    <property type="match status" value="1"/>
</dbReference>
<keyword evidence="11" id="KW-0482">Metalloprotease</keyword>
<evidence type="ECO:0000256" key="10">
    <source>
        <dbReference type="ARBA" id="ARBA00022833"/>
    </source>
</evidence>
<dbReference type="PANTHER" id="PTHR11533">
    <property type="entry name" value="PROTEASE M1 ZINC METALLOPROTEASE"/>
    <property type="match status" value="1"/>
</dbReference>
<dbReference type="Pfam" id="PF11838">
    <property type="entry name" value="ERAP1_C"/>
    <property type="match status" value="1"/>
</dbReference>
<comment type="catalytic activity">
    <reaction evidence="1">
        <text>Release of an N-terminal amino acid, Xaa-|-Yaa- from a peptide, amide or arylamide. Xaa is preferably Ala, but may be most amino acids including Pro (slow action). When a terminal hydrophobic residue is followed by a prolyl residue, the two may be released as an intact Xaa-Pro dipeptide.</text>
        <dbReference type="EC" id="3.4.11.2"/>
    </reaction>
</comment>
<proteinExistence type="inferred from homology"/>
<dbReference type="EMBL" id="FUKQ01000018">
    <property type="protein sequence ID" value="SJN26082.1"/>
    <property type="molecule type" value="Genomic_DNA"/>
</dbReference>
<organism evidence="16 17">
    <name type="scientific">Luteococcus japonicus LSP_Lj1</name>
    <dbReference type="NCBI Taxonomy" id="1255658"/>
    <lineage>
        <taxon>Bacteria</taxon>
        <taxon>Bacillati</taxon>
        <taxon>Actinomycetota</taxon>
        <taxon>Actinomycetes</taxon>
        <taxon>Propionibacteriales</taxon>
        <taxon>Propionibacteriaceae</taxon>
        <taxon>Luteococcus</taxon>
    </lineage>
</organism>
<evidence type="ECO:0000256" key="11">
    <source>
        <dbReference type="ARBA" id="ARBA00023049"/>
    </source>
</evidence>
<evidence type="ECO:0000259" key="15">
    <source>
        <dbReference type="Pfam" id="PF11838"/>
    </source>
</evidence>
<dbReference type="GO" id="GO:0008270">
    <property type="term" value="F:zinc ion binding"/>
    <property type="evidence" value="ECO:0007669"/>
    <property type="project" value="InterPro"/>
</dbReference>
<keyword evidence="9 16" id="KW-0378">Hydrolase</keyword>
<evidence type="ECO:0000313" key="17">
    <source>
        <dbReference type="Proteomes" id="UP000188342"/>
    </source>
</evidence>
<evidence type="ECO:0000256" key="1">
    <source>
        <dbReference type="ARBA" id="ARBA00000098"/>
    </source>
</evidence>
<dbReference type="GO" id="GO:0005615">
    <property type="term" value="C:extracellular space"/>
    <property type="evidence" value="ECO:0007669"/>
    <property type="project" value="TreeGrafter"/>
</dbReference>
<dbReference type="CDD" id="cd09602">
    <property type="entry name" value="M1_APN"/>
    <property type="match status" value="1"/>
</dbReference>